<accession>A0A8S4N8Z3</accession>
<dbReference type="Proteomes" id="UP000749559">
    <property type="component" value="Unassembled WGS sequence"/>
</dbReference>
<keyword evidence="3" id="KW-1185">Reference proteome</keyword>
<sequence length="330" mass="37831">NKNWQDTLFMKHTIEYTPVNVFFAVVGPVVEYDRAASDEIMKIEEQKVPATGKKPKRGYNKYTPEQKAEMGKYAREFGSTAAAKHFSKQYNMKIDESSVRMFKSKVAQKTQPPRKKPKREYNKYTPEQKAEMGKYAMEFGSTAAAKHFSKQFNMKIEESSVRMFKSKVAQKTSTPSKKPKTKREYNKYTPEQKAEMGKYAMEFGNVAAAKHFSKKYSMDIDESVVRRYKSEVAKHLKNVDLEDIGYIKTSNRGRPTILPADIESEMFRYIETLHASGTPVDTTLIHSAIKRIVQQKNKKLLSENGGHIEITKSLVPSLANRMGFSKNILM</sequence>
<feature type="region of interest" description="Disordered" evidence="1">
    <location>
        <begin position="103"/>
        <end position="125"/>
    </location>
</feature>
<gene>
    <name evidence="2" type="ORF">OFUS_LOCUS4102</name>
</gene>
<dbReference type="OrthoDB" id="6121298at2759"/>
<dbReference type="EMBL" id="CAIIXF020000002">
    <property type="protein sequence ID" value="CAH1776978.1"/>
    <property type="molecule type" value="Genomic_DNA"/>
</dbReference>
<name>A0A8S4N8Z3_OWEFU</name>
<protein>
    <submittedName>
        <fullName evidence="2">Uncharacterized protein</fullName>
    </submittedName>
</protein>
<reference evidence="2" key="1">
    <citation type="submission" date="2022-03" db="EMBL/GenBank/DDBJ databases">
        <authorList>
            <person name="Martin C."/>
        </authorList>
    </citation>
    <scope>NUCLEOTIDE SEQUENCE</scope>
</reference>
<evidence type="ECO:0000313" key="2">
    <source>
        <dbReference type="EMBL" id="CAH1776978.1"/>
    </source>
</evidence>
<proteinExistence type="predicted"/>
<feature type="non-terminal residue" evidence="2">
    <location>
        <position position="1"/>
    </location>
</feature>
<evidence type="ECO:0000313" key="3">
    <source>
        <dbReference type="Proteomes" id="UP000749559"/>
    </source>
</evidence>
<evidence type="ECO:0000256" key="1">
    <source>
        <dbReference type="SAM" id="MobiDB-lite"/>
    </source>
</evidence>
<organism evidence="2 3">
    <name type="scientific">Owenia fusiformis</name>
    <name type="common">Polychaete worm</name>
    <dbReference type="NCBI Taxonomy" id="6347"/>
    <lineage>
        <taxon>Eukaryota</taxon>
        <taxon>Metazoa</taxon>
        <taxon>Spiralia</taxon>
        <taxon>Lophotrochozoa</taxon>
        <taxon>Annelida</taxon>
        <taxon>Polychaeta</taxon>
        <taxon>Sedentaria</taxon>
        <taxon>Canalipalpata</taxon>
        <taxon>Sabellida</taxon>
        <taxon>Oweniida</taxon>
        <taxon>Oweniidae</taxon>
        <taxon>Owenia</taxon>
    </lineage>
</organism>
<dbReference type="AlphaFoldDB" id="A0A8S4N8Z3"/>
<comment type="caution">
    <text evidence="2">The sequence shown here is derived from an EMBL/GenBank/DDBJ whole genome shotgun (WGS) entry which is preliminary data.</text>
</comment>